<dbReference type="InParanoid" id="A0A0C3HJ24"/>
<dbReference type="AlphaFoldDB" id="A0A0C3HJ24"/>
<name>A0A0C3HJ24_OIDMZ</name>
<gene>
    <name evidence="1" type="ORF">OIDMADRAFT_178788</name>
</gene>
<evidence type="ECO:0008006" key="3">
    <source>
        <dbReference type="Google" id="ProtNLM"/>
    </source>
</evidence>
<reference evidence="2" key="2">
    <citation type="submission" date="2015-01" db="EMBL/GenBank/DDBJ databases">
        <title>Evolutionary Origins and Diversification of the Mycorrhizal Mutualists.</title>
        <authorList>
            <consortium name="DOE Joint Genome Institute"/>
            <consortium name="Mycorrhizal Genomics Consortium"/>
            <person name="Kohler A."/>
            <person name="Kuo A."/>
            <person name="Nagy L.G."/>
            <person name="Floudas D."/>
            <person name="Copeland A."/>
            <person name="Barry K.W."/>
            <person name="Cichocki N."/>
            <person name="Veneault-Fourrey C."/>
            <person name="LaButti K."/>
            <person name="Lindquist E.A."/>
            <person name="Lipzen A."/>
            <person name="Lundell T."/>
            <person name="Morin E."/>
            <person name="Murat C."/>
            <person name="Riley R."/>
            <person name="Ohm R."/>
            <person name="Sun H."/>
            <person name="Tunlid A."/>
            <person name="Henrissat B."/>
            <person name="Grigoriev I.V."/>
            <person name="Hibbett D.S."/>
            <person name="Martin F."/>
        </authorList>
    </citation>
    <scope>NUCLEOTIDE SEQUENCE [LARGE SCALE GENOMIC DNA]</scope>
    <source>
        <strain evidence="2">Zn</strain>
    </source>
</reference>
<keyword evidence="2" id="KW-1185">Reference proteome</keyword>
<organism evidence="1 2">
    <name type="scientific">Oidiodendron maius (strain Zn)</name>
    <dbReference type="NCBI Taxonomy" id="913774"/>
    <lineage>
        <taxon>Eukaryota</taxon>
        <taxon>Fungi</taxon>
        <taxon>Dikarya</taxon>
        <taxon>Ascomycota</taxon>
        <taxon>Pezizomycotina</taxon>
        <taxon>Leotiomycetes</taxon>
        <taxon>Leotiomycetes incertae sedis</taxon>
        <taxon>Myxotrichaceae</taxon>
        <taxon>Oidiodendron</taxon>
    </lineage>
</organism>
<evidence type="ECO:0000313" key="2">
    <source>
        <dbReference type="Proteomes" id="UP000054321"/>
    </source>
</evidence>
<accession>A0A0C3HJ24</accession>
<dbReference type="HOGENOM" id="CLU_088654_0_0_1"/>
<proteinExistence type="predicted"/>
<sequence length="173" mass="18527">MAAASKHELPTHYSGPVASIPSLASPGIAFLAAYLPAIDALDRSSDLAKQCNSLLAPDAVFITNGGPPVAKDQVDGFLEKREKNLERFGHNGGDIQVWDIDEEDGQRRIVCESVSVSVFKADAQKEDVKVHELLLLKLNKAPDGRGVGGYWATELKVYMDAGPVLAKAKVVMG</sequence>
<reference evidence="1 2" key="1">
    <citation type="submission" date="2014-04" db="EMBL/GenBank/DDBJ databases">
        <authorList>
            <consortium name="DOE Joint Genome Institute"/>
            <person name="Kuo A."/>
            <person name="Martino E."/>
            <person name="Perotto S."/>
            <person name="Kohler A."/>
            <person name="Nagy L.G."/>
            <person name="Floudas D."/>
            <person name="Copeland A."/>
            <person name="Barry K.W."/>
            <person name="Cichocki N."/>
            <person name="Veneault-Fourrey C."/>
            <person name="LaButti K."/>
            <person name="Lindquist E.A."/>
            <person name="Lipzen A."/>
            <person name="Lundell T."/>
            <person name="Morin E."/>
            <person name="Murat C."/>
            <person name="Sun H."/>
            <person name="Tunlid A."/>
            <person name="Henrissat B."/>
            <person name="Grigoriev I.V."/>
            <person name="Hibbett D.S."/>
            <person name="Martin F."/>
            <person name="Nordberg H.P."/>
            <person name="Cantor M.N."/>
            <person name="Hua S.X."/>
        </authorList>
    </citation>
    <scope>NUCLEOTIDE SEQUENCE [LARGE SCALE GENOMIC DNA]</scope>
    <source>
        <strain evidence="1 2">Zn</strain>
    </source>
</reference>
<evidence type="ECO:0000313" key="1">
    <source>
        <dbReference type="EMBL" id="KIN03065.1"/>
    </source>
</evidence>
<protein>
    <recommendedName>
        <fullName evidence="3">SnoaL-like domain-containing protein</fullName>
    </recommendedName>
</protein>
<dbReference type="Proteomes" id="UP000054321">
    <property type="component" value="Unassembled WGS sequence"/>
</dbReference>
<dbReference type="EMBL" id="KN832874">
    <property type="protein sequence ID" value="KIN03065.1"/>
    <property type="molecule type" value="Genomic_DNA"/>
</dbReference>
<dbReference type="OrthoDB" id="5371016at2759"/>